<accession>A0ACC6M982</accession>
<evidence type="ECO:0000313" key="2">
    <source>
        <dbReference type="Proteomes" id="UP001277972"/>
    </source>
</evidence>
<reference evidence="1" key="1">
    <citation type="submission" date="2023-11" db="EMBL/GenBank/DDBJ databases">
        <title>Gracilibacillus pellucida a moderately halophilic bacterium isolated from saline soil in Xinjiang province.</title>
        <authorList>
            <person name="Zhang Z."/>
            <person name="Tan F."/>
            <person name="Wang Y."/>
            <person name="Xia M."/>
        </authorList>
    </citation>
    <scope>NUCLEOTIDE SEQUENCE</scope>
    <source>
        <strain evidence="1">S3-1-1</strain>
    </source>
</reference>
<name>A0ACC6M982_9BACI</name>
<keyword evidence="2" id="KW-1185">Reference proteome</keyword>
<comment type="caution">
    <text evidence="1">The sequence shown here is derived from an EMBL/GenBank/DDBJ whole genome shotgun (WGS) entry which is preliminary data.</text>
</comment>
<proteinExistence type="predicted"/>
<sequence length="151" mass="17032">MPNGTHFVKVNLPIEYVWEFVSDMNRWAPLVPGYIKHDIIDERQSTWHFKGDVGKIQKTIGLKVQIKEWLEPNSVTFDLTGIGENVKGDGYFLAERDGKEVTNITGYLQIAAGGMMAPVINNVLKSIVPKTTIEFTDRIASRLMAEHTVSR</sequence>
<gene>
    <name evidence="1" type="ORF">SH601_16125</name>
</gene>
<organism evidence="1 2">
    <name type="scientific">Gracilibacillus pellucidus</name>
    <dbReference type="NCBI Taxonomy" id="3095368"/>
    <lineage>
        <taxon>Bacteria</taxon>
        <taxon>Bacillati</taxon>
        <taxon>Bacillota</taxon>
        <taxon>Bacilli</taxon>
        <taxon>Bacillales</taxon>
        <taxon>Bacillaceae</taxon>
        <taxon>Gracilibacillus</taxon>
    </lineage>
</organism>
<dbReference type="EMBL" id="JAWZSR010000013">
    <property type="protein sequence ID" value="MDX8047495.1"/>
    <property type="molecule type" value="Genomic_DNA"/>
</dbReference>
<protein>
    <submittedName>
        <fullName evidence="1">SRPBCC family protein</fullName>
    </submittedName>
</protein>
<evidence type="ECO:0000313" key="1">
    <source>
        <dbReference type="EMBL" id="MDX8047495.1"/>
    </source>
</evidence>
<dbReference type="Proteomes" id="UP001277972">
    <property type="component" value="Unassembled WGS sequence"/>
</dbReference>